<dbReference type="SUPFAM" id="SSF51161">
    <property type="entry name" value="Trimeric LpxA-like enzymes"/>
    <property type="match status" value="1"/>
</dbReference>
<name>A0A2W5NM92_9SPHN</name>
<dbReference type="PANTHER" id="PTHR42811">
    <property type="entry name" value="SERINE ACETYLTRANSFERASE"/>
    <property type="match status" value="1"/>
</dbReference>
<protein>
    <recommendedName>
        <fullName evidence="5">Serine acetyltransferase</fullName>
    </recommendedName>
</protein>
<keyword evidence="2" id="KW-0012">Acyltransferase</keyword>
<reference evidence="3 4" key="1">
    <citation type="submission" date="2017-08" db="EMBL/GenBank/DDBJ databases">
        <title>Infants hospitalized years apart are colonized by the same room-sourced microbial strains.</title>
        <authorList>
            <person name="Brooks B."/>
            <person name="Olm M.R."/>
            <person name="Firek B.A."/>
            <person name="Baker R."/>
            <person name="Thomas B.C."/>
            <person name="Morowitz M.J."/>
            <person name="Banfield J.F."/>
        </authorList>
    </citation>
    <scope>NUCLEOTIDE SEQUENCE [LARGE SCALE GENOMIC DNA]</scope>
    <source>
        <strain evidence="3">S2_005_002_R2_33</strain>
    </source>
</reference>
<gene>
    <name evidence="3" type="ORF">DI555_11260</name>
</gene>
<evidence type="ECO:0000313" key="4">
    <source>
        <dbReference type="Proteomes" id="UP000249082"/>
    </source>
</evidence>
<sequence length="186" mass="18965">MRPEREMAVTFGEAPPVSSVAASLPVGRLPVGRFSPSSGILRAWQRMSGLWASGPAGRMLARAIRGHIRRAYGCYIAPTTKVGEAVYLPHPVGVVIGDNAVIADGVTIYQNVTIGQDGAAGRCPRIGAGATIFAGATVIGDIDIGAGAVVGANAVVKTSVPAGHIAVGVPARILPPRSGARVEVVR</sequence>
<comment type="caution">
    <text evidence="3">The sequence shown here is derived from an EMBL/GenBank/DDBJ whole genome shotgun (WGS) entry which is preliminary data.</text>
</comment>
<dbReference type="InterPro" id="IPR011004">
    <property type="entry name" value="Trimer_LpxA-like_sf"/>
</dbReference>
<accession>A0A2W5NM92</accession>
<dbReference type="Proteomes" id="UP000249082">
    <property type="component" value="Unassembled WGS sequence"/>
</dbReference>
<dbReference type="Gene3D" id="2.160.10.10">
    <property type="entry name" value="Hexapeptide repeat proteins"/>
    <property type="match status" value="1"/>
</dbReference>
<evidence type="ECO:0008006" key="5">
    <source>
        <dbReference type="Google" id="ProtNLM"/>
    </source>
</evidence>
<dbReference type="InterPro" id="IPR045304">
    <property type="entry name" value="LbH_SAT"/>
</dbReference>
<evidence type="ECO:0000313" key="3">
    <source>
        <dbReference type="EMBL" id="PZQ54612.1"/>
    </source>
</evidence>
<dbReference type="AlphaFoldDB" id="A0A2W5NM92"/>
<keyword evidence="1" id="KW-0808">Transferase</keyword>
<organism evidence="3 4">
    <name type="scientific">Novosphingobium pentaromativorans</name>
    <dbReference type="NCBI Taxonomy" id="205844"/>
    <lineage>
        <taxon>Bacteria</taxon>
        <taxon>Pseudomonadati</taxon>
        <taxon>Pseudomonadota</taxon>
        <taxon>Alphaproteobacteria</taxon>
        <taxon>Sphingomonadales</taxon>
        <taxon>Sphingomonadaceae</taxon>
        <taxon>Novosphingobium</taxon>
    </lineage>
</organism>
<proteinExistence type="predicted"/>
<dbReference type="EMBL" id="QFPX01000008">
    <property type="protein sequence ID" value="PZQ54612.1"/>
    <property type="molecule type" value="Genomic_DNA"/>
</dbReference>
<dbReference type="GO" id="GO:0016746">
    <property type="term" value="F:acyltransferase activity"/>
    <property type="evidence" value="ECO:0007669"/>
    <property type="project" value="UniProtKB-KW"/>
</dbReference>
<evidence type="ECO:0000256" key="2">
    <source>
        <dbReference type="ARBA" id="ARBA00023315"/>
    </source>
</evidence>
<evidence type="ECO:0000256" key="1">
    <source>
        <dbReference type="ARBA" id="ARBA00022679"/>
    </source>
</evidence>
<dbReference type="CDD" id="cd03354">
    <property type="entry name" value="LbH_SAT"/>
    <property type="match status" value="1"/>
</dbReference>